<proteinExistence type="predicted"/>
<organism evidence="1">
    <name type="scientific">uncultured Sulfurovum sp</name>
    <dbReference type="NCBI Taxonomy" id="269237"/>
    <lineage>
        <taxon>Bacteria</taxon>
        <taxon>Pseudomonadati</taxon>
        <taxon>Campylobacterota</taxon>
        <taxon>Epsilonproteobacteria</taxon>
        <taxon>Campylobacterales</taxon>
        <taxon>Sulfurovaceae</taxon>
        <taxon>Sulfurovum</taxon>
        <taxon>environmental samples</taxon>
    </lineage>
</organism>
<protein>
    <submittedName>
        <fullName evidence="1">Conjugal transfer protein TraL</fullName>
    </submittedName>
</protein>
<gene>
    <name evidence="1" type="ORF">HELGO_WM22260</name>
</gene>
<sequence length="249" mass="29069">MKIIYFTLQGKGGVGKTLGSSYLQQYLENKSDKKSKIMGIDTDPNNTSFTSIKKLNVKFLPLFDEEQKINERNFDKMIELFYNNTDTTFIVDNGATSFLPLISYLIDNNIMEMLEDKFNIIIHIPITGGQAQDDTLNGMSYIIDTFKSHKKVKFNIWINEYFGKVTTNKAKHFEEFDLYNKYKEHINGLLYLEQVNEKTYGVDLEKMHKGKLTFDEIALDTNFTLMEKQRLSSYKKKIFEMMDKVIEKA</sequence>
<accession>A0A6S6TFG4</accession>
<dbReference type="AlphaFoldDB" id="A0A6S6TFG4"/>
<reference evidence="1" key="1">
    <citation type="submission" date="2020-01" db="EMBL/GenBank/DDBJ databases">
        <authorList>
            <person name="Meier V. D."/>
            <person name="Meier V D."/>
        </authorList>
    </citation>
    <scope>NUCLEOTIDE SEQUENCE</scope>
    <source>
        <strain evidence="1">HLG_WM_MAG_06</strain>
    </source>
</reference>
<dbReference type="EMBL" id="CACVAP010000082">
    <property type="protein sequence ID" value="CAA6815219.1"/>
    <property type="molecule type" value="Genomic_DNA"/>
</dbReference>
<dbReference type="InterPro" id="IPR027417">
    <property type="entry name" value="P-loop_NTPase"/>
</dbReference>
<dbReference type="SUPFAM" id="SSF52540">
    <property type="entry name" value="P-loop containing nucleoside triphosphate hydrolases"/>
    <property type="match status" value="1"/>
</dbReference>
<name>A0A6S6TFG4_9BACT</name>
<dbReference type="Gene3D" id="3.40.50.300">
    <property type="entry name" value="P-loop containing nucleotide triphosphate hydrolases"/>
    <property type="match status" value="1"/>
</dbReference>
<evidence type="ECO:0000313" key="1">
    <source>
        <dbReference type="EMBL" id="CAA6815219.1"/>
    </source>
</evidence>